<organism evidence="2 3">
    <name type="scientific">Cuscuta europaea</name>
    <name type="common">European dodder</name>
    <dbReference type="NCBI Taxonomy" id="41803"/>
    <lineage>
        <taxon>Eukaryota</taxon>
        <taxon>Viridiplantae</taxon>
        <taxon>Streptophyta</taxon>
        <taxon>Embryophyta</taxon>
        <taxon>Tracheophyta</taxon>
        <taxon>Spermatophyta</taxon>
        <taxon>Magnoliopsida</taxon>
        <taxon>eudicotyledons</taxon>
        <taxon>Gunneridae</taxon>
        <taxon>Pentapetalae</taxon>
        <taxon>asterids</taxon>
        <taxon>lamiids</taxon>
        <taxon>Solanales</taxon>
        <taxon>Convolvulaceae</taxon>
        <taxon>Cuscuteae</taxon>
        <taxon>Cuscuta</taxon>
        <taxon>Cuscuta subgen. Cuscuta</taxon>
    </lineage>
</organism>
<feature type="region of interest" description="Disordered" evidence="1">
    <location>
        <begin position="1"/>
        <end position="40"/>
    </location>
</feature>
<dbReference type="Proteomes" id="UP001152484">
    <property type="component" value="Unassembled WGS sequence"/>
</dbReference>
<sequence>MWDVTAIAGAPGHQDLSPPPYTNRCRLAATSSSPTHSPPSPLPLHLHLPLLLLQQRVLLVTKLATTSNCRRLHAFWDDASGGGVATVL</sequence>
<name>A0A9P0ZET6_CUSEU</name>
<evidence type="ECO:0000313" key="3">
    <source>
        <dbReference type="Proteomes" id="UP001152484"/>
    </source>
</evidence>
<proteinExistence type="predicted"/>
<protein>
    <submittedName>
        <fullName evidence="2">Uncharacterized protein</fullName>
    </submittedName>
</protein>
<comment type="caution">
    <text evidence="2">The sequence shown here is derived from an EMBL/GenBank/DDBJ whole genome shotgun (WGS) entry which is preliminary data.</text>
</comment>
<gene>
    <name evidence="2" type="ORF">CEURO_LOCUS14116</name>
</gene>
<keyword evidence="3" id="KW-1185">Reference proteome</keyword>
<dbReference type="EMBL" id="CAMAPE010000035">
    <property type="protein sequence ID" value="CAH9098010.1"/>
    <property type="molecule type" value="Genomic_DNA"/>
</dbReference>
<evidence type="ECO:0000313" key="2">
    <source>
        <dbReference type="EMBL" id="CAH9098010.1"/>
    </source>
</evidence>
<evidence type="ECO:0000256" key="1">
    <source>
        <dbReference type="SAM" id="MobiDB-lite"/>
    </source>
</evidence>
<reference evidence="2" key="1">
    <citation type="submission" date="2022-07" db="EMBL/GenBank/DDBJ databases">
        <authorList>
            <person name="Macas J."/>
            <person name="Novak P."/>
            <person name="Neumann P."/>
        </authorList>
    </citation>
    <scope>NUCLEOTIDE SEQUENCE</scope>
</reference>
<dbReference type="AlphaFoldDB" id="A0A9P0ZET6"/>
<accession>A0A9P0ZET6</accession>